<evidence type="ECO:0000313" key="9">
    <source>
        <dbReference type="EMBL" id="OOQ90651.1"/>
    </source>
</evidence>
<dbReference type="AlphaFoldDB" id="A0A1S9RZA3"/>
<feature type="domain" description="Alcohol dehydrogenase-like C-terminal" evidence="7">
    <location>
        <begin position="177"/>
        <end position="285"/>
    </location>
</feature>
<dbReference type="SUPFAM" id="SSF50129">
    <property type="entry name" value="GroES-like"/>
    <property type="match status" value="1"/>
</dbReference>
<feature type="domain" description="Alcohol dehydrogenase-like N-terminal" evidence="8">
    <location>
        <begin position="25"/>
        <end position="130"/>
    </location>
</feature>
<evidence type="ECO:0000256" key="2">
    <source>
        <dbReference type="ARBA" id="ARBA00008072"/>
    </source>
</evidence>
<reference evidence="10" key="1">
    <citation type="submission" date="2015-09" db="EMBL/GenBank/DDBJ databases">
        <authorList>
            <person name="Fill T.P."/>
            <person name="Baretta J.F."/>
            <person name="de Almeida L.G."/>
            <person name="Rocha M."/>
            <person name="de Souza D.H."/>
            <person name="Malavazi I."/>
            <person name="Cerdeira L.T."/>
            <person name="Hong H."/>
            <person name="Samborskyy M."/>
            <person name="de Vasconcelos A.T."/>
            <person name="Leadlay P."/>
            <person name="Rodrigues-Filho E."/>
        </authorList>
    </citation>
    <scope>NUCLEOTIDE SEQUENCE [LARGE SCALE GENOMIC DNA]</scope>
    <source>
        <strain evidence="10">LaBioMMi 136</strain>
    </source>
</reference>
<comment type="similarity">
    <text evidence="2 6">Belongs to the zinc-containing alcohol dehydrogenase family.</text>
</comment>
<dbReference type="InterPro" id="IPR036291">
    <property type="entry name" value="NAD(P)-bd_dom_sf"/>
</dbReference>
<dbReference type="InterPro" id="IPR013154">
    <property type="entry name" value="ADH-like_N"/>
</dbReference>
<evidence type="ECO:0000259" key="8">
    <source>
        <dbReference type="Pfam" id="PF08240"/>
    </source>
</evidence>
<dbReference type="PANTHER" id="PTHR42813:SF4">
    <property type="entry name" value="NADP-DEPENDENT ISOPROPANOL DEHYDROGENASE"/>
    <property type="match status" value="1"/>
</dbReference>
<sequence>MKALVYTGPGTIQVLDRPKPTIQNPTDAVVRLLHASICGTDLHILKGDVPSAQPGVVLGHEGVGVIDAVGSAVQELRPGDRVLISCMTSCGACRFCQRGLPSHCRTGGWILGNTIDGTQAEFVRIPHATLSLHRLPASIDPRAALAISDALPTGLECGVLSANVQPGSSVVIVGAGPVGMAALLTARLYSPALVVMVDLDEARLATARQLGAHATVKSSAADTRERLLALTEGLGFDSVIEAVGIPATFALCQELVAVGGRIANVGVHGTSVDLHLEKLWDRNISTPS</sequence>
<keyword evidence="5" id="KW-0560">Oxidoreductase</keyword>
<evidence type="ECO:0000256" key="3">
    <source>
        <dbReference type="ARBA" id="ARBA00022723"/>
    </source>
</evidence>
<keyword evidence="3 6" id="KW-0479">Metal-binding</keyword>
<dbReference type="InterPro" id="IPR011032">
    <property type="entry name" value="GroES-like_sf"/>
</dbReference>
<dbReference type="GO" id="GO:0016491">
    <property type="term" value="F:oxidoreductase activity"/>
    <property type="evidence" value="ECO:0007669"/>
    <property type="project" value="UniProtKB-KW"/>
</dbReference>
<dbReference type="PROSITE" id="PS00059">
    <property type="entry name" value="ADH_ZINC"/>
    <property type="match status" value="1"/>
</dbReference>
<dbReference type="SUPFAM" id="SSF51735">
    <property type="entry name" value="NAD(P)-binding Rossmann-fold domains"/>
    <property type="match status" value="1"/>
</dbReference>
<dbReference type="CDD" id="cd08286">
    <property type="entry name" value="FDH_like_ADH2"/>
    <property type="match status" value="1"/>
</dbReference>
<protein>
    <submittedName>
        <fullName evidence="9">Zinc-binding oxidoreductase</fullName>
    </submittedName>
</protein>
<dbReference type="GO" id="GO:0008270">
    <property type="term" value="F:zinc ion binding"/>
    <property type="evidence" value="ECO:0007669"/>
    <property type="project" value="InterPro"/>
</dbReference>
<comment type="caution">
    <text evidence="9">The sequence shown here is derived from an EMBL/GenBank/DDBJ whole genome shotgun (WGS) entry which is preliminary data.</text>
</comment>
<keyword evidence="4 6" id="KW-0862">Zinc</keyword>
<evidence type="ECO:0000256" key="4">
    <source>
        <dbReference type="ARBA" id="ARBA00022833"/>
    </source>
</evidence>
<dbReference type="Gene3D" id="3.40.50.720">
    <property type="entry name" value="NAD(P)-binding Rossmann-like Domain"/>
    <property type="match status" value="1"/>
</dbReference>
<dbReference type="Gene3D" id="3.90.180.10">
    <property type="entry name" value="Medium-chain alcohol dehydrogenases, catalytic domain"/>
    <property type="match status" value="1"/>
</dbReference>
<dbReference type="EMBL" id="LJBN01000053">
    <property type="protein sequence ID" value="OOQ90651.1"/>
    <property type="molecule type" value="Genomic_DNA"/>
</dbReference>
<accession>A0A1S9RZA3</accession>
<dbReference type="Pfam" id="PF08240">
    <property type="entry name" value="ADH_N"/>
    <property type="match status" value="1"/>
</dbReference>
<gene>
    <name evidence="9" type="ORF">PEBR_03130</name>
</gene>
<evidence type="ECO:0000256" key="6">
    <source>
        <dbReference type="RuleBase" id="RU361277"/>
    </source>
</evidence>
<dbReference type="InterPro" id="IPR013149">
    <property type="entry name" value="ADH-like_C"/>
</dbReference>
<name>A0A1S9RZA3_PENBI</name>
<comment type="cofactor">
    <cofactor evidence="1 6">
        <name>Zn(2+)</name>
        <dbReference type="ChEBI" id="CHEBI:29105"/>
    </cofactor>
</comment>
<evidence type="ECO:0000256" key="1">
    <source>
        <dbReference type="ARBA" id="ARBA00001947"/>
    </source>
</evidence>
<dbReference type="PANTHER" id="PTHR42813">
    <property type="entry name" value="ZINC-TYPE ALCOHOL DEHYDROGENASE-LIKE"/>
    <property type="match status" value="1"/>
</dbReference>
<dbReference type="Pfam" id="PF00107">
    <property type="entry name" value="ADH_zinc_N"/>
    <property type="match status" value="1"/>
</dbReference>
<evidence type="ECO:0000259" key="7">
    <source>
        <dbReference type="Pfam" id="PF00107"/>
    </source>
</evidence>
<evidence type="ECO:0000313" key="10">
    <source>
        <dbReference type="Proteomes" id="UP000190744"/>
    </source>
</evidence>
<proteinExistence type="inferred from homology"/>
<dbReference type="Proteomes" id="UP000190744">
    <property type="component" value="Unassembled WGS sequence"/>
</dbReference>
<evidence type="ECO:0000256" key="5">
    <source>
        <dbReference type="ARBA" id="ARBA00023002"/>
    </source>
</evidence>
<dbReference type="InterPro" id="IPR002328">
    <property type="entry name" value="ADH_Zn_CS"/>
</dbReference>
<organism evidence="9 10">
    <name type="scientific">Penicillium brasilianum</name>
    <dbReference type="NCBI Taxonomy" id="104259"/>
    <lineage>
        <taxon>Eukaryota</taxon>
        <taxon>Fungi</taxon>
        <taxon>Dikarya</taxon>
        <taxon>Ascomycota</taxon>
        <taxon>Pezizomycotina</taxon>
        <taxon>Eurotiomycetes</taxon>
        <taxon>Eurotiomycetidae</taxon>
        <taxon>Eurotiales</taxon>
        <taxon>Aspergillaceae</taxon>
        <taxon>Penicillium</taxon>
    </lineage>
</organism>